<keyword evidence="4" id="KW-0804">Transcription</keyword>
<dbReference type="PANTHER" id="PTHR31069">
    <property type="entry name" value="OLEATE-ACTIVATED TRANSCRIPTION FACTOR 1-RELATED"/>
    <property type="match status" value="1"/>
</dbReference>
<comment type="caution">
    <text evidence="8">The sequence shown here is derived from an EMBL/GenBank/DDBJ whole genome shotgun (WGS) entry which is preliminary data.</text>
</comment>
<dbReference type="Pfam" id="PF00172">
    <property type="entry name" value="Zn_clus"/>
    <property type="match status" value="1"/>
</dbReference>
<dbReference type="Gene3D" id="4.10.240.10">
    <property type="entry name" value="Zn(2)-C6 fungal-type DNA-binding domain"/>
    <property type="match status" value="1"/>
</dbReference>
<dbReference type="OrthoDB" id="5069333at2759"/>
<feature type="compositionally biased region" description="Basic and acidic residues" evidence="6">
    <location>
        <begin position="59"/>
        <end position="77"/>
    </location>
</feature>
<evidence type="ECO:0000256" key="3">
    <source>
        <dbReference type="ARBA" id="ARBA00023125"/>
    </source>
</evidence>
<dbReference type="PRINTS" id="PR00755">
    <property type="entry name" value="AFLATOXINBRP"/>
</dbReference>
<feature type="domain" description="Zn(2)-C6 fungal-type" evidence="7">
    <location>
        <begin position="20"/>
        <end position="50"/>
    </location>
</feature>
<proteinExistence type="predicted"/>
<organism evidence="8 9">
    <name type="scientific">Cadophora malorum</name>
    <dbReference type="NCBI Taxonomy" id="108018"/>
    <lineage>
        <taxon>Eukaryota</taxon>
        <taxon>Fungi</taxon>
        <taxon>Dikarya</taxon>
        <taxon>Ascomycota</taxon>
        <taxon>Pezizomycotina</taxon>
        <taxon>Leotiomycetes</taxon>
        <taxon>Helotiales</taxon>
        <taxon>Ploettnerulaceae</taxon>
        <taxon>Cadophora</taxon>
    </lineage>
</organism>
<dbReference type="SUPFAM" id="SSF57701">
    <property type="entry name" value="Zn2/Cys6 DNA-binding domain"/>
    <property type="match status" value="1"/>
</dbReference>
<dbReference type="PANTHER" id="PTHR31069:SF31">
    <property type="entry name" value="MONODICTYPHENONE CLUSTER TRANSCRIPTION FACTOR-RELATED"/>
    <property type="match status" value="1"/>
</dbReference>
<dbReference type="SMART" id="SM00066">
    <property type="entry name" value="GAL4"/>
    <property type="match status" value="1"/>
</dbReference>
<feature type="region of interest" description="Disordered" evidence="6">
    <location>
        <begin position="50"/>
        <end position="91"/>
    </location>
</feature>
<dbReference type="EMBL" id="JAFJYH010000206">
    <property type="protein sequence ID" value="KAG4415838.1"/>
    <property type="molecule type" value="Genomic_DNA"/>
</dbReference>
<sequence length="394" mass="43454">MYGPAKSESSKPRYSKLRASCDTCFLAKVKCSKARPICSRCLACGADCKYSPSSRAGKPKSDASHKRQSKEASRQEESANQYPTPSTSIDVEHTNSYGMEQDWSSMLGSPDRHSISSTTIPIIGEEGRSDRENGANQDLFDPVFSWTSSPRTDLASPYIDNTQHHHPHHQRSKSLVDPSTVQPSLVSWYEQPDYSASAPGPVTGHNVYISNSTLKNPTCNCFNTCLSALQALHNSDAITASSPFDVILTVNQRAVETCSTMLNCPICTSKSGSSLRTMLLGTILGRIISIYQDASKNYFALTSSQAGGQLQQLPLTFGTYRVANEDVRWLQMEIILRDLKKLKELFAKFQETSMMSDSEEDAGMHGAVSNYLCQSLDVTFESLRKQRSFTGAQF</sequence>
<evidence type="ECO:0000259" key="7">
    <source>
        <dbReference type="PROSITE" id="PS50048"/>
    </source>
</evidence>
<dbReference type="GO" id="GO:0005634">
    <property type="term" value="C:nucleus"/>
    <property type="evidence" value="ECO:0007669"/>
    <property type="project" value="InterPro"/>
</dbReference>
<dbReference type="PROSITE" id="PS50048">
    <property type="entry name" value="ZN2_CY6_FUNGAL_2"/>
    <property type="match status" value="1"/>
</dbReference>
<keyword evidence="2" id="KW-0805">Transcription regulation</keyword>
<gene>
    <name evidence="8" type="ORF">IFR04_011018</name>
</gene>
<dbReference type="InterPro" id="IPR050675">
    <property type="entry name" value="OAF3"/>
</dbReference>
<dbReference type="Pfam" id="PF08493">
    <property type="entry name" value="AflR"/>
    <property type="match status" value="1"/>
</dbReference>
<dbReference type="InterPro" id="IPR001138">
    <property type="entry name" value="Zn2Cys6_DnaBD"/>
</dbReference>
<evidence type="ECO:0000313" key="8">
    <source>
        <dbReference type="EMBL" id="KAG4415838.1"/>
    </source>
</evidence>
<feature type="region of interest" description="Disordered" evidence="6">
    <location>
        <begin position="157"/>
        <end position="177"/>
    </location>
</feature>
<dbReference type="CDD" id="cd00067">
    <property type="entry name" value="GAL4"/>
    <property type="match status" value="1"/>
</dbReference>
<evidence type="ECO:0000256" key="6">
    <source>
        <dbReference type="SAM" id="MobiDB-lite"/>
    </source>
</evidence>
<dbReference type="GO" id="GO:0045122">
    <property type="term" value="P:aflatoxin biosynthetic process"/>
    <property type="evidence" value="ECO:0007669"/>
    <property type="project" value="InterPro"/>
</dbReference>
<evidence type="ECO:0000256" key="5">
    <source>
        <dbReference type="ARBA" id="ARBA00023242"/>
    </source>
</evidence>
<dbReference type="InterPro" id="IPR036864">
    <property type="entry name" value="Zn2-C6_fun-type_DNA-bd_sf"/>
</dbReference>
<name>A0A8H7TBJ6_9HELO</name>
<dbReference type="InterPro" id="IPR013700">
    <property type="entry name" value="AflR"/>
</dbReference>
<accession>A0A8H7TBJ6</accession>
<keyword evidence="3" id="KW-0238">DNA-binding</keyword>
<feature type="compositionally biased region" description="Polar residues" evidence="6">
    <location>
        <begin position="78"/>
        <end position="91"/>
    </location>
</feature>
<evidence type="ECO:0000256" key="1">
    <source>
        <dbReference type="ARBA" id="ARBA00022723"/>
    </source>
</evidence>
<dbReference type="GO" id="GO:0003677">
    <property type="term" value="F:DNA binding"/>
    <property type="evidence" value="ECO:0007669"/>
    <property type="project" value="UniProtKB-KW"/>
</dbReference>
<keyword evidence="9" id="KW-1185">Reference proteome</keyword>
<dbReference type="GO" id="GO:0008270">
    <property type="term" value="F:zinc ion binding"/>
    <property type="evidence" value="ECO:0007669"/>
    <property type="project" value="InterPro"/>
</dbReference>
<keyword evidence="1" id="KW-0479">Metal-binding</keyword>
<reference evidence="8" key="1">
    <citation type="submission" date="2021-02" db="EMBL/GenBank/DDBJ databases">
        <title>Genome sequence Cadophora malorum strain M34.</title>
        <authorList>
            <person name="Stefanovic E."/>
            <person name="Vu D."/>
            <person name="Scully C."/>
            <person name="Dijksterhuis J."/>
            <person name="Roader J."/>
            <person name="Houbraken J."/>
        </authorList>
    </citation>
    <scope>NUCLEOTIDE SEQUENCE</scope>
    <source>
        <strain evidence="8">M34</strain>
    </source>
</reference>
<dbReference type="Proteomes" id="UP000664132">
    <property type="component" value="Unassembled WGS sequence"/>
</dbReference>
<dbReference type="AlphaFoldDB" id="A0A8H7TBJ6"/>
<dbReference type="GO" id="GO:0000981">
    <property type="term" value="F:DNA-binding transcription factor activity, RNA polymerase II-specific"/>
    <property type="evidence" value="ECO:0007669"/>
    <property type="project" value="InterPro"/>
</dbReference>
<keyword evidence="5" id="KW-0539">Nucleus</keyword>
<protein>
    <recommendedName>
        <fullName evidence="7">Zn(2)-C6 fungal-type domain-containing protein</fullName>
    </recommendedName>
</protein>
<evidence type="ECO:0000256" key="2">
    <source>
        <dbReference type="ARBA" id="ARBA00023015"/>
    </source>
</evidence>
<evidence type="ECO:0000256" key="4">
    <source>
        <dbReference type="ARBA" id="ARBA00023163"/>
    </source>
</evidence>
<evidence type="ECO:0000313" key="9">
    <source>
        <dbReference type="Proteomes" id="UP000664132"/>
    </source>
</evidence>